<evidence type="ECO:0000256" key="4">
    <source>
        <dbReference type="ARBA" id="ARBA00023163"/>
    </source>
</evidence>
<evidence type="ECO:0000256" key="1">
    <source>
        <dbReference type="ARBA" id="ARBA00022491"/>
    </source>
</evidence>
<dbReference type="Pfam" id="PF00440">
    <property type="entry name" value="TetR_N"/>
    <property type="match status" value="1"/>
</dbReference>
<feature type="domain" description="HTH tetR-type" evidence="6">
    <location>
        <begin position="1"/>
        <end position="55"/>
    </location>
</feature>
<dbReference type="SUPFAM" id="SSF48498">
    <property type="entry name" value="Tetracyclin repressor-like, C-terminal domain"/>
    <property type="match status" value="1"/>
</dbReference>
<dbReference type="InterPro" id="IPR001647">
    <property type="entry name" value="HTH_TetR"/>
</dbReference>
<evidence type="ECO:0000313" key="8">
    <source>
        <dbReference type="Proteomes" id="UP001597183"/>
    </source>
</evidence>
<keyword evidence="2" id="KW-0805">Transcription regulation</keyword>
<name>A0ABW4AT15_9ACTN</name>
<keyword evidence="4" id="KW-0804">Transcription</keyword>
<evidence type="ECO:0000256" key="3">
    <source>
        <dbReference type="ARBA" id="ARBA00023125"/>
    </source>
</evidence>
<evidence type="ECO:0000256" key="5">
    <source>
        <dbReference type="PROSITE-ProRule" id="PRU00335"/>
    </source>
</evidence>
<dbReference type="PRINTS" id="PR00400">
    <property type="entry name" value="TETREPRESSOR"/>
</dbReference>
<proteinExistence type="predicted"/>
<evidence type="ECO:0000259" key="6">
    <source>
        <dbReference type="PROSITE" id="PS50977"/>
    </source>
</evidence>
<dbReference type="PROSITE" id="PS50977">
    <property type="entry name" value="HTH_TETR_2"/>
    <property type="match status" value="1"/>
</dbReference>
<dbReference type="PANTHER" id="PTHR30055">
    <property type="entry name" value="HTH-TYPE TRANSCRIPTIONAL REGULATOR RUTR"/>
    <property type="match status" value="1"/>
</dbReference>
<sequence length="211" mass="22744">MIAAAVQLADEDGLATPAMRKIATALGVEAMSLYNHVSNKDDILDGMVDLVFTELELPVPGESWQDATRRHAASLRAALTRHPWATGVLQSRPAPGPGNRRHNDAVLGVFRRAGFPLVLTAHAVSVIDSYVYGFALQSTNMPIATPEEVAEVADGILRDLDAEQYPHLTEMIVDHALQPGYAYGDEFDYGLDLIINGLERALTADRDPGGG</sequence>
<dbReference type="InterPro" id="IPR003012">
    <property type="entry name" value="Tet_transcr_reg_TetR"/>
</dbReference>
<dbReference type="EMBL" id="JBHTMK010000079">
    <property type="protein sequence ID" value="MFD1374036.1"/>
    <property type="molecule type" value="Genomic_DNA"/>
</dbReference>
<dbReference type="RefSeq" id="WP_317794359.1">
    <property type="nucleotide sequence ID" value="NZ_AP028461.1"/>
</dbReference>
<keyword evidence="8" id="KW-1185">Reference proteome</keyword>
<gene>
    <name evidence="7" type="ORF">ACFQ5G_52650</name>
</gene>
<dbReference type="InterPro" id="IPR009057">
    <property type="entry name" value="Homeodomain-like_sf"/>
</dbReference>
<dbReference type="Proteomes" id="UP001597183">
    <property type="component" value="Unassembled WGS sequence"/>
</dbReference>
<keyword evidence="3 5" id="KW-0238">DNA-binding</keyword>
<dbReference type="Gene3D" id="1.10.357.10">
    <property type="entry name" value="Tetracycline Repressor, domain 2"/>
    <property type="match status" value="1"/>
</dbReference>
<comment type="caution">
    <text evidence="7">The sequence shown here is derived from an EMBL/GenBank/DDBJ whole genome shotgun (WGS) entry which is preliminary data.</text>
</comment>
<dbReference type="InterPro" id="IPR004111">
    <property type="entry name" value="Repressor_TetR_C"/>
</dbReference>
<dbReference type="Gene3D" id="1.10.10.60">
    <property type="entry name" value="Homeodomain-like"/>
    <property type="match status" value="1"/>
</dbReference>
<reference evidence="8" key="1">
    <citation type="journal article" date="2019" name="Int. J. Syst. Evol. Microbiol.">
        <title>The Global Catalogue of Microorganisms (GCM) 10K type strain sequencing project: providing services to taxonomists for standard genome sequencing and annotation.</title>
        <authorList>
            <consortium name="The Broad Institute Genomics Platform"/>
            <consortium name="The Broad Institute Genome Sequencing Center for Infectious Disease"/>
            <person name="Wu L."/>
            <person name="Ma J."/>
        </authorList>
    </citation>
    <scope>NUCLEOTIDE SEQUENCE [LARGE SCALE GENOMIC DNA]</scope>
    <source>
        <strain evidence="8">CCM 7526</strain>
    </source>
</reference>
<feature type="DNA-binding region" description="H-T-H motif" evidence="5">
    <location>
        <begin position="18"/>
        <end position="37"/>
    </location>
</feature>
<dbReference type="PRINTS" id="PR00455">
    <property type="entry name" value="HTHTETR"/>
</dbReference>
<dbReference type="InterPro" id="IPR050109">
    <property type="entry name" value="HTH-type_TetR-like_transc_reg"/>
</dbReference>
<dbReference type="Pfam" id="PF02909">
    <property type="entry name" value="TetR_C_1"/>
    <property type="match status" value="1"/>
</dbReference>
<evidence type="ECO:0000256" key="2">
    <source>
        <dbReference type="ARBA" id="ARBA00023015"/>
    </source>
</evidence>
<dbReference type="SUPFAM" id="SSF46689">
    <property type="entry name" value="Homeodomain-like"/>
    <property type="match status" value="1"/>
</dbReference>
<organism evidence="7 8">
    <name type="scientific">Actinoplanes sichuanensis</name>
    <dbReference type="NCBI Taxonomy" id="512349"/>
    <lineage>
        <taxon>Bacteria</taxon>
        <taxon>Bacillati</taxon>
        <taxon>Actinomycetota</taxon>
        <taxon>Actinomycetes</taxon>
        <taxon>Micromonosporales</taxon>
        <taxon>Micromonosporaceae</taxon>
        <taxon>Actinoplanes</taxon>
    </lineage>
</organism>
<accession>A0ABW4AT15</accession>
<dbReference type="PANTHER" id="PTHR30055:SF151">
    <property type="entry name" value="TRANSCRIPTIONAL REGULATORY PROTEIN"/>
    <property type="match status" value="1"/>
</dbReference>
<dbReference type="InterPro" id="IPR036271">
    <property type="entry name" value="Tet_transcr_reg_TetR-rel_C_sf"/>
</dbReference>
<keyword evidence="1" id="KW-0678">Repressor</keyword>
<protein>
    <submittedName>
        <fullName evidence="7">TetR/AcrR family transcriptional regulator C-terminal domain-containing protein</fullName>
    </submittedName>
</protein>
<evidence type="ECO:0000313" key="7">
    <source>
        <dbReference type="EMBL" id="MFD1374036.1"/>
    </source>
</evidence>